<accession>W0TY51</accession>
<dbReference type="EMBL" id="AB905454">
    <property type="protein sequence ID" value="BAO48051.1"/>
    <property type="molecule type" value="mRNA"/>
</dbReference>
<organism evidence="2">
    <name type="scientific">Oryzias latipes</name>
    <name type="common">Japanese rice fish</name>
    <name type="synonym">Japanese killifish</name>
    <dbReference type="NCBI Taxonomy" id="8090"/>
    <lineage>
        <taxon>Eukaryota</taxon>
        <taxon>Metazoa</taxon>
        <taxon>Chordata</taxon>
        <taxon>Craniata</taxon>
        <taxon>Vertebrata</taxon>
        <taxon>Euteleostomi</taxon>
        <taxon>Actinopterygii</taxon>
        <taxon>Neopterygii</taxon>
        <taxon>Teleostei</taxon>
        <taxon>Neoteleostei</taxon>
        <taxon>Acanthomorphata</taxon>
        <taxon>Ovalentaria</taxon>
        <taxon>Atherinomorphae</taxon>
        <taxon>Beloniformes</taxon>
        <taxon>Adrianichthyidae</taxon>
        <taxon>Oryziinae</taxon>
        <taxon>Oryzias</taxon>
    </lineage>
</organism>
<name>W0TY51_ORYLA</name>
<evidence type="ECO:0000256" key="1">
    <source>
        <dbReference type="SAM" id="MobiDB-lite"/>
    </source>
</evidence>
<proteinExistence type="evidence at transcript level"/>
<dbReference type="AlphaFoldDB" id="W0TY51"/>
<feature type="region of interest" description="Disordered" evidence="1">
    <location>
        <begin position="25"/>
        <end position="66"/>
    </location>
</feature>
<evidence type="ECO:0000313" key="2">
    <source>
        <dbReference type="EMBL" id="BAO48051.1"/>
    </source>
</evidence>
<reference evidence="2" key="1">
    <citation type="submission" date="2014-01" db="EMBL/GenBank/DDBJ databases">
        <title>Cloning of dopamine receptor D2b in Medaka.</title>
        <authorList>
            <person name="Ikeuchi T."/>
            <person name="Kaneoke Y."/>
            <person name="Tanago A."/>
        </authorList>
    </citation>
    <scope>NUCLEOTIDE SEQUENCE</scope>
    <source>
        <tissue evidence="2">Brain</tissue>
    </source>
</reference>
<protein>
    <submittedName>
        <fullName evidence="2">Dopamine receptor D2b short form</fullName>
    </submittedName>
</protein>
<feature type="compositionally biased region" description="Low complexity" evidence="1">
    <location>
        <begin position="25"/>
        <end position="37"/>
    </location>
</feature>
<keyword evidence="2" id="KW-0675">Receptor</keyword>
<sequence length="66" mass="7313">MTSLNASDDMSSLSFPISSLEKNLSSSVTYDPSSSPVSFPPPRPRPTRRGLESRFPSQLRLSFPRL</sequence>